<keyword evidence="3" id="KW-1003">Cell membrane</keyword>
<dbReference type="Proteomes" id="UP001501175">
    <property type="component" value="Unassembled WGS sequence"/>
</dbReference>
<feature type="domain" description="YetF-like N-terminal transmembrane" evidence="9">
    <location>
        <begin position="27"/>
        <end position="94"/>
    </location>
</feature>
<keyword evidence="5 7" id="KW-1133">Transmembrane helix</keyword>
<reference evidence="11" key="1">
    <citation type="journal article" date="2019" name="Int. J. Syst. Evol. Microbiol.">
        <title>The Global Catalogue of Microorganisms (GCM) 10K type strain sequencing project: providing services to taxonomists for standard genome sequencing and annotation.</title>
        <authorList>
            <consortium name="The Broad Institute Genomics Platform"/>
            <consortium name="The Broad Institute Genome Sequencing Center for Infectious Disease"/>
            <person name="Wu L."/>
            <person name="Ma J."/>
        </authorList>
    </citation>
    <scope>NUCLEOTIDE SEQUENCE [LARGE SCALE GENOMIC DNA]</scope>
    <source>
        <strain evidence="11">JCM 17927</strain>
    </source>
</reference>
<evidence type="ECO:0000256" key="7">
    <source>
        <dbReference type="SAM" id="Phobius"/>
    </source>
</evidence>
<dbReference type="EMBL" id="BAABHD010000027">
    <property type="protein sequence ID" value="GAA4455570.1"/>
    <property type="molecule type" value="Genomic_DNA"/>
</dbReference>
<evidence type="ECO:0000256" key="5">
    <source>
        <dbReference type="ARBA" id="ARBA00022989"/>
    </source>
</evidence>
<organism evidence="10 11">
    <name type="scientific">Nibrella saemangeumensis</name>
    <dbReference type="NCBI Taxonomy" id="1084526"/>
    <lineage>
        <taxon>Bacteria</taxon>
        <taxon>Pseudomonadati</taxon>
        <taxon>Bacteroidota</taxon>
        <taxon>Cytophagia</taxon>
        <taxon>Cytophagales</taxon>
        <taxon>Spirosomataceae</taxon>
        <taxon>Nibrella</taxon>
    </lineage>
</organism>
<comment type="similarity">
    <text evidence="2">Belongs to the UPF0702 family.</text>
</comment>
<feature type="transmembrane region" description="Helical" evidence="7">
    <location>
        <begin position="20"/>
        <end position="37"/>
    </location>
</feature>
<feature type="transmembrane region" description="Helical" evidence="7">
    <location>
        <begin position="74"/>
        <end position="96"/>
    </location>
</feature>
<dbReference type="Pfam" id="PF20730">
    <property type="entry name" value="YetF_N"/>
    <property type="match status" value="1"/>
</dbReference>
<proteinExistence type="inferred from homology"/>
<sequence>MTLQLLTISDWLFKGWESVGRVLLVGILAYAGLVLFLRISGKRTLSKMNAFDLVVTVALGSTLATILLSPQTGLVEGLTALALLILLQYAVAWLSVRWPWFRHKIKSEPTLLFHQGQFLRQALRRERVTEDEILAAMRSSGALQPEEVTAVVLETDGSFSVVQASKNKDVEPTTLQSVKNMATAKRKTNR</sequence>
<evidence type="ECO:0000256" key="2">
    <source>
        <dbReference type="ARBA" id="ARBA00006448"/>
    </source>
</evidence>
<name>A0ABP8MSY6_9BACT</name>
<dbReference type="PANTHER" id="PTHR34582:SF6">
    <property type="entry name" value="UPF0702 TRANSMEMBRANE PROTEIN YCAP"/>
    <property type="match status" value="1"/>
</dbReference>
<keyword evidence="4 7" id="KW-0812">Transmembrane</keyword>
<keyword evidence="6 7" id="KW-0472">Membrane</keyword>
<dbReference type="InterPro" id="IPR007353">
    <property type="entry name" value="DUF421"/>
</dbReference>
<evidence type="ECO:0000256" key="3">
    <source>
        <dbReference type="ARBA" id="ARBA00022475"/>
    </source>
</evidence>
<evidence type="ECO:0000259" key="8">
    <source>
        <dbReference type="Pfam" id="PF04239"/>
    </source>
</evidence>
<evidence type="ECO:0000256" key="4">
    <source>
        <dbReference type="ARBA" id="ARBA00022692"/>
    </source>
</evidence>
<dbReference type="Pfam" id="PF04239">
    <property type="entry name" value="DUF421"/>
    <property type="match status" value="1"/>
</dbReference>
<dbReference type="Gene3D" id="3.30.240.20">
    <property type="entry name" value="bsu07140 like domains"/>
    <property type="match status" value="1"/>
</dbReference>
<comment type="caution">
    <text evidence="10">The sequence shown here is derived from an EMBL/GenBank/DDBJ whole genome shotgun (WGS) entry which is preliminary data.</text>
</comment>
<dbReference type="InterPro" id="IPR048454">
    <property type="entry name" value="YetF_N"/>
</dbReference>
<comment type="subcellular location">
    <subcellularLocation>
        <location evidence="1">Cell membrane</location>
        <topology evidence="1">Multi-pass membrane protein</topology>
    </subcellularLocation>
</comment>
<feature type="transmembrane region" description="Helical" evidence="7">
    <location>
        <begin position="49"/>
        <end position="68"/>
    </location>
</feature>
<evidence type="ECO:0000313" key="10">
    <source>
        <dbReference type="EMBL" id="GAA4455570.1"/>
    </source>
</evidence>
<evidence type="ECO:0000256" key="6">
    <source>
        <dbReference type="ARBA" id="ARBA00023136"/>
    </source>
</evidence>
<evidence type="ECO:0000313" key="11">
    <source>
        <dbReference type="Proteomes" id="UP001501175"/>
    </source>
</evidence>
<evidence type="ECO:0000256" key="1">
    <source>
        <dbReference type="ARBA" id="ARBA00004651"/>
    </source>
</evidence>
<dbReference type="InterPro" id="IPR023090">
    <property type="entry name" value="UPF0702_alpha/beta_dom_sf"/>
</dbReference>
<protein>
    <submittedName>
        <fullName evidence="10">DUF421 domain-containing protein</fullName>
    </submittedName>
</protein>
<dbReference type="PANTHER" id="PTHR34582">
    <property type="entry name" value="UPF0702 TRANSMEMBRANE PROTEIN YCAP"/>
    <property type="match status" value="1"/>
</dbReference>
<feature type="domain" description="YetF C-terminal" evidence="8">
    <location>
        <begin position="97"/>
        <end position="170"/>
    </location>
</feature>
<gene>
    <name evidence="10" type="ORF">GCM10023189_23510</name>
</gene>
<keyword evidence="11" id="KW-1185">Reference proteome</keyword>
<accession>A0ABP8MSY6</accession>
<evidence type="ECO:0000259" key="9">
    <source>
        <dbReference type="Pfam" id="PF20730"/>
    </source>
</evidence>
<dbReference type="RefSeq" id="WP_345243695.1">
    <property type="nucleotide sequence ID" value="NZ_BAABHD010000027.1"/>
</dbReference>